<evidence type="ECO:0000313" key="4">
    <source>
        <dbReference type="Proteomes" id="UP000295685"/>
    </source>
</evidence>
<evidence type="ECO:0000313" key="3">
    <source>
        <dbReference type="Proteomes" id="UP000294844"/>
    </source>
</evidence>
<name>A0A4R8SBW4_9MYCO</name>
<dbReference type="Proteomes" id="UP000294844">
    <property type="component" value="Unassembled WGS sequence"/>
</dbReference>
<evidence type="ECO:0000313" key="1">
    <source>
        <dbReference type="EMBL" id="TDZ92090.1"/>
    </source>
</evidence>
<protein>
    <submittedName>
        <fullName evidence="1">Uncharacterized protein</fullName>
    </submittedName>
</protein>
<dbReference type="Proteomes" id="UP000295685">
    <property type="component" value="Unassembled WGS sequence"/>
</dbReference>
<evidence type="ECO:0000313" key="2">
    <source>
        <dbReference type="EMBL" id="TEA07320.1"/>
    </source>
</evidence>
<organism evidence="1 4">
    <name type="scientific">Mycobacteroides salmoniphilum</name>
    <dbReference type="NCBI Taxonomy" id="404941"/>
    <lineage>
        <taxon>Bacteria</taxon>
        <taxon>Bacillati</taxon>
        <taxon>Actinomycetota</taxon>
        <taxon>Actinomycetes</taxon>
        <taxon>Mycobacteriales</taxon>
        <taxon>Mycobacteriaceae</taxon>
        <taxon>Mycobacteroides</taxon>
    </lineage>
</organism>
<proteinExistence type="predicted"/>
<gene>
    <name evidence="2" type="ORF">CCUG60883_01353</name>
    <name evidence="1" type="ORF">CCUG60885_04204</name>
</gene>
<keyword evidence="3" id="KW-1185">Reference proteome</keyword>
<dbReference type="AlphaFoldDB" id="A0A4R8SBW4"/>
<sequence>MSSPIAVAVVVIIALVGVPTLAVGAFFGRECWRTKYHDGYMSPLLTRGED</sequence>
<reference evidence="3 4" key="1">
    <citation type="journal article" date="2019" name="Sci. Rep.">
        <title>Extended insight into the Mycobacterium chelonae-abscessus complex through whole genome sequencing of Mycobacterium salmoniphilum outbreak and Mycobacterium salmoniphilum-like strains.</title>
        <authorList>
            <person name="Behra P.R.K."/>
            <person name="Das S."/>
            <person name="Pettersson B.M.F."/>
            <person name="Shirreff L."/>
            <person name="DuCote T."/>
            <person name="Jacobsson K.G."/>
            <person name="Ennis D.G."/>
            <person name="Kirsebom L.A."/>
        </authorList>
    </citation>
    <scope>NUCLEOTIDE SEQUENCE [LARGE SCALE GENOMIC DNA]</scope>
    <source>
        <strain evidence="2 3">CCUG 60883</strain>
        <strain evidence="1 4">CCUG 60885</strain>
    </source>
</reference>
<dbReference type="EMBL" id="PECM01000005">
    <property type="protein sequence ID" value="TEA07320.1"/>
    <property type="molecule type" value="Genomic_DNA"/>
</dbReference>
<accession>A0A4R8SBW4</accession>
<dbReference type="EMBL" id="PECK01000008">
    <property type="protein sequence ID" value="TDZ92090.1"/>
    <property type="molecule type" value="Genomic_DNA"/>
</dbReference>
<comment type="caution">
    <text evidence="1">The sequence shown here is derived from an EMBL/GenBank/DDBJ whole genome shotgun (WGS) entry which is preliminary data.</text>
</comment>